<dbReference type="InterPro" id="IPR012902">
    <property type="entry name" value="N_methyl_site"/>
</dbReference>
<dbReference type="PROSITE" id="PS00409">
    <property type="entry name" value="PROKAR_NTER_METHYL"/>
    <property type="match status" value="1"/>
</dbReference>
<gene>
    <name evidence="2" type="ORF">DCF17_16435</name>
</gene>
<proteinExistence type="predicted"/>
<reference evidence="2 3" key="2">
    <citation type="submission" date="2018-06" db="EMBL/GenBank/DDBJ databases">
        <title>Metagenomic assembly of (sub)arctic Cyanobacteria and their associated microbiome from non-axenic cultures.</title>
        <authorList>
            <person name="Baurain D."/>
        </authorList>
    </citation>
    <scope>NUCLEOTIDE SEQUENCE [LARGE SCALE GENOMIC DNA]</scope>
    <source>
        <strain evidence="2">ULC041bin1</strain>
    </source>
</reference>
<comment type="caution">
    <text evidence="2">The sequence shown here is derived from an EMBL/GenBank/DDBJ whole genome shotgun (WGS) entry which is preliminary data.</text>
</comment>
<keyword evidence="1" id="KW-0472">Membrane</keyword>
<sequence>MKPFTFRKTHQTAGFTLIEVLVVVIIAGILAAIAAPGWLAFLNRQRVGAVESDLMQTLKNAQQDAIQRRLTLPVQINDGAAAPTITVNGLAQTLGDSADNPGNIQLTSYVVTAGVPYDDFDTVVFDYRGMPSIGTSPADGTRIDPADASSEDLPFVISISSGNGGSQQCVIVANLLGSLKSANDDDCNDPGVATD</sequence>
<accession>A0A2W4VYF6</accession>
<keyword evidence="1" id="KW-1133">Transmembrane helix</keyword>
<keyword evidence="1" id="KW-0812">Transmembrane</keyword>
<reference evidence="3" key="1">
    <citation type="submission" date="2018-04" db="EMBL/GenBank/DDBJ databases">
        <authorList>
            <person name="Cornet L."/>
        </authorList>
    </citation>
    <scope>NUCLEOTIDE SEQUENCE [LARGE SCALE GENOMIC DNA]</scope>
</reference>
<feature type="transmembrane region" description="Helical" evidence="1">
    <location>
        <begin position="20"/>
        <end position="42"/>
    </location>
</feature>
<dbReference type="NCBIfam" id="TIGR02532">
    <property type="entry name" value="IV_pilin_GFxxxE"/>
    <property type="match status" value="1"/>
</dbReference>
<name>A0A2W4VYF6_9CYAN</name>
<dbReference type="Proteomes" id="UP000249081">
    <property type="component" value="Unassembled WGS sequence"/>
</dbReference>
<dbReference type="AlphaFoldDB" id="A0A2W4VYF6"/>
<dbReference type="Gene3D" id="3.30.700.10">
    <property type="entry name" value="Glycoprotein, Type 4 Pilin"/>
    <property type="match status" value="1"/>
</dbReference>
<evidence type="ECO:0008006" key="4">
    <source>
        <dbReference type="Google" id="ProtNLM"/>
    </source>
</evidence>
<evidence type="ECO:0000313" key="3">
    <source>
        <dbReference type="Proteomes" id="UP000249081"/>
    </source>
</evidence>
<dbReference type="InterPro" id="IPR045584">
    <property type="entry name" value="Pilin-like"/>
</dbReference>
<organism evidence="2 3">
    <name type="scientific">Shackletoniella antarctica</name>
    <dbReference type="NCBI Taxonomy" id="268115"/>
    <lineage>
        <taxon>Bacteria</taxon>
        <taxon>Bacillati</taxon>
        <taxon>Cyanobacteriota</taxon>
        <taxon>Cyanophyceae</taxon>
        <taxon>Oculatellales</taxon>
        <taxon>Oculatellaceae</taxon>
        <taxon>Shackletoniella</taxon>
    </lineage>
</organism>
<evidence type="ECO:0000313" key="2">
    <source>
        <dbReference type="EMBL" id="PZO37040.1"/>
    </source>
</evidence>
<dbReference type="SUPFAM" id="SSF54523">
    <property type="entry name" value="Pili subunits"/>
    <property type="match status" value="1"/>
</dbReference>
<protein>
    <recommendedName>
        <fullName evidence="4">Prepilin-type cleavage/methylation domain-containing protein</fullName>
    </recommendedName>
</protein>
<dbReference type="Pfam" id="PF07963">
    <property type="entry name" value="N_methyl"/>
    <property type="match status" value="1"/>
</dbReference>
<evidence type="ECO:0000256" key="1">
    <source>
        <dbReference type="SAM" id="Phobius"/>
    </source>
</evidence>
<dbReference type="EMBL" id="QBMN01000129">
    <property type="protein sequence ID" value="PZO37040.1"/>
    <property type="molecule type" value="Genomic_DNA"/>
</dbReference>